<dbReference type="EMBL" id="JACGCI010000008">
    <property type="protein sequence ID" value="KAF6761980.1"/>
    <property type="molecule type" value="Genomic_DNA"/>
</dbReference>
<accession>A0A8H6IAK3</accession>
<feature type="region of interest" description="Disordered" evidence="1">
    <location>
        <begin position="436"/>
        <end position="463"/>
    </location>
</feature>
<feature type="region of interest" description="Disordered" evidence="1">
    <location>
        <begin position="489"/>
        <end position="512"/>
    </location>
</feature>
<evidence type="ECO:0000256" key="1">
    <source>
        <dbReference type="SAM" id="MobiDB-lite"/>
    </source>
</evidence>
<organism evidence="2 3">
    <name type="scientific">Ephemerocybe angulata</name>
    <dbReference type="NCBI Taxonomy" id="980116"/>
    <lineage>
        <taxon>Eukaryota</taxon>
        <taxon>Fungi</taxon>
        <taxon>Dikarya</taxon>
        <taxon>Basidiomycota</taxon>
        <taxon>Agaricomycotina</taxon>
        <taxon>Agaricomycetes</taxon>
        <taxon>Agaricomycetidae</taxon>
        <taxon>Agaricales</taxon>
        <taxon>Agaricineae</taxon>
        <taxon>Psathyrellaceae</taxon>
        <taxon>Ephemerocybe</taxon>
    </lineage>
</organism>
<feature type="region of interest" description="Disordered" evidence="1">
    <location>
        <begin position="273"/>
        <end position="342"/>
    </location>
</feature>
<reference evidence="2 3" key="1">
    <citation type="submission" date="2020-07" db="EMBL/GenBank/DDBJ databases">
        <title>Comparative genomics of pyrophilous fungi reveals a link between fire events and developmental genes.</title>
        <authorList>
            <consortium name="DOE Joint Genome Institute"/>
            <person name="Steindorff A.S."/>
            <person name="Carver A."/>
            <person name="Calhoun S."/>
            <person name="Stillman K."/>
            <person name="Liu H."/>
            <person name="Lipzen A."/>
            <person name="Pangilinan J."/>
            <person name="Labutti K."/>
            <person name="Bruns T.D."/>
            <person name="Grigoriev I.V."/>
        </authorList>
    </citation>
    <scope>NUCLEOTIDE SEQUENCE [LARGE SCALE GENOMIC DNA]</scope>
    <source>
        <strain evidence="2 3">CBS 144469</strain>
    </source>
</reference>
<feature type="region of interest" description="Disordered" evidence="1">
    <location>
        <begin position="1"/>
        <end position="102"/>
    </location>
</feature>
<feature type="compositionally biased region" description="Low complexity" evidence="1">
    <location>
        <begin position="319"/>
        <end position="329"/>
    </location>
</feature>
<protein>
    <submittedName>
        <fullName evidence="2">Uncharacterized protein</fullName>
    </submittedName>
</protein>
<dbReference type="Proteomes" id="UP000521943">
    <property type="component" value="Unassembled WGS sequence"/>
</dbReference>
<gene>
    <name evidence="2" type="ORF">DFP72DRAFT_877649</name>
</gene>
<dbReference type="AlphaFoldDB" id="A0A8H6IAK3"/>
<name>A0A8H6IAK3_9AGAR</name>
<evidence type="ECO:0000313" key="3">
    <source>
        <dbReference type="Proteomes" id="UP000521943"/>
    </source>
</evidence>
<feature type="compositionally biased region" description="Low complexity" evidence="1">
    <location>
        <begin position="280"/>
        <end position="291"/>
    </location>
</feature>
<dbReference type="OrthoDB" id="2590590at2759"/>
<feature type="compositionally biased region" description="Basic and acidic residues" evidence="1">
    <location>
        <begin position="43"/>
        <end position="73"/>
    </location>
</feature>
<feature type="compositionally biased region" description="Low complexity" evidence="1">
    <location>
        <begin position="503"/>
        <end position="512"/>
    </location>
</feature>
<sequence>MSSEPYTHIEQDQDAPPGDDELPTYDDLAAQNGPNSRFGRWRGWIEKRAAERYVDITPQERQRRKERGWELRDGSQPSDQAAQPPPILYTSAPPIPGPAESLHIQTNNLSLNDRPSHSPRTSVSDVQLPFISQPIPPSHLKINHFGSRFLPHATSQIRCILPLLSDRLILIGHDEGLSVLDMFPQEWTENGEIAVKPPNEAQAHFVWRGETVYQMTILEKEETGDGIPQGVVLMLVGPDVDSPSSREPDFRILRMYNLSSLTSLARWAVSQKGARPLDLRQSPNSQAQQSPSRRHKPQGSIARSIKSQSNPHPYHSLLTPTGSGPSFAGGAPGSGRMSPIRHDSNESAWDVVEELPLRWATDFVPLASPGSRLSSTSVTSYTTWSDRTHRSNAAQLLAIATKNSILLYESPKGERAYRFVKVSGSGSQDLLINLANNKASRHRRGESSSSRHGSEQPRGDGSPNAVSYGVHLCIFVVFDKKAGEFELRDDGGLSHPPMSARDSLSPGGSLSGRSARARLSFEIRESAAKWILPAQCEVPVTDPHTNSIVQRPILFLTRGRRTHLVHSPLSTKLAAVPPLHVIHWRNTPKQVSARVCHPSRGSLASARYPLNQAPFLQVGLEIYETSLSALWDGGGSGKGKRKVVNYEFSTRGGRSGRGRGNWDQADELYSKGLERMDSVSGASFSTVETGDLFTLLKQEAGMYGWCQKGLEDYRIFWVGGTYDVASQDGGDAGLFYS</sequence>
<keyword evidence="3" id="KW-1185">Reference proteome</keyword>
<proteinExistence type="predicted"/>
<evidence type="ECO:0000313" key="2">
    <source>
        <dbReference type="EMBL" id="KAF6761980.1"/>
    </source>
</evidence>
<comment type="caution">
    <text evidence="2">The sequence shown here is derived from an EMBL/GenBank/DDBJ whole genome shotgun (WGS) entry which is preliminary data.</text>
</comment>
<feature type="compositionally biased region" description="Pro residues" evidence="1">
    <location>
        <begin position="83"/>
        <end position="97"/>
    </location>
</feature>